<dbReference type="EMBL" id="CP000851">
    <property type="protein sequence ID" value="ABV86977.1"/>
    <property type="molecule type" value="Genomic_DNA"/>
</dbReference>
<feature type="active site" description="Proton acceptor" evidence="2">
    <location>
        <position position="19"/>
    </location>
</feature>
<dbReference type="Pfam" id="PF04266">
    <property type="entry name" value="ASCH"/>
    <property type="match status" value="1"/>
</dbReference>
<name>A8H340_SHEPA</name>
<comment type="similarity">
    <text evidence="2">Belongs to the N(4)-acetylcytidine amidohydrolase family.</text>
</comment>
<reference evidence="4 5" key="1">
    <citation type="submission" date="2007-10" db="EMBL/GenBank/DDBJ databases">
        <title>Complete sequence of Shewanella pealeana ATCC 700345.</title>
        <authorList>
            <consortium name="US DOE Joint Genome Institute"/>
            <person name="Copeland A."/>
            <person name="Lucas S."/>
            <person name="Lapidus A."/>
            <person name="Barry K."/>
            <person name="Glavina del Rio T."/>
            <person name="Dalin E."/>
            <person name="Tice H."/>
            <person name="Pitluck S."/>
            <person name="Chertkov O."/>
            <person name="Brettin T."/>
            <person name="Bruce D."/>
            <person name="Detter J.C."/>
            <person name="Han C."/>
            <person name="Schmutz J."/>
            <person name="Larimer F."/>
            <person name="Land M."/>
            <person name="Hauser L."/>
            <person name="Kyrpides N."/>
            <person name="Kim E."/>
            <person name="Zhao J.-S.Z."/>
            <person name="Manno D."/>
            <person name="Hawari J."/>
            <person name="Richardson P."/>
        </authorList>
    </citation>
    <scope>NUCLEOTIDE SEQUENCE [LARGE SCALE GENOMIC DNA]</scope>
    <source>
        <strain evidence="5">ATCC 700345 / ANG-SQ1</strain>
    </source>
</reference>
<dbReference type="InterPro" id="IPR007374">
    <property type="entry name" value="ASCH_domain"/>
</dbReference>
<dbReference type="STRING" id="398579.Spea_1652"/>
<protein>
    <recommendedName>
        <fullName evidence="2">N(4)-acetylcytidine amidohydrolase</fullName>
        <shortName evidence="2">ac4C amidohydrolase</shortName>
        <ecNumber evidence="2">3.5.1.135</ecNumber>
    </recommendedName>
</protein>
<dbReference type="HAMAP" id="MF_00684">
    <property type="entry name" value="ac4C_amidohydr"/>
    <property type="match status" value="1"/>
</dbReference>
<feature type="active site" description="Proton donor" evidence="2">
    <location>
        <position position="72"/>
    </location>
</feature>
<comment type="catalytic activity">
    <reaction evidence="2">
        <text>N(4)-acetylcytosine + H2O = cytosine + acetate + H(+)</text>
        <dbReference type="Rhea" id="RHEA:62940"/>
        <dbReference type="ChEBI" id="CHEBI:15377"/>
        <dbReference type="ChEBI" id="CHEBI:15378"/>
        <dbReference type="ChEBI" id="CHEBI:16040"/>
        <dbReference type="ChEBI" id="CHEBI:30089"/>
        <dbReference type="ChEBI" id="CHEBI:146134"/>
        <dbReference type="EC" id="3.5.1.135"/>
    </reaction>
</comment>
<comment type="catalytic activity">
    <reaction evidence="2">
        <text>N(4)-acetylcytidine + H2O = cytidine + acetate + H(+)</text>
        <dbReference type="Rhea" id="RHEA:62932"/>
        <dbReference type="ChEBI" id="CHEBI:15377"/>
        <dbReference type="ChEBI" id="CHEBI:15378"/>
        <dbReference type="ChEBI" id="CHEBI:17562"/>
        <dbReference type="ChEBI" id="CHEBI:30089"/>
        <dbReference type="ChEBI" id="CHEBI:70989"/>
        <dbReference type="EC" id="3.5.1.135"/>
    </reaction>
</comment>
<feature type="active site" description="Nucleophile" evidence="2">
    <location>
        <position position="22"/>
    </location>
</feature>
<sequence length="103" mass="12281">MDKITFFERMERQITSGKKVATIRDKTESHYYVGQLLEASTHEEGRKICDIEILGVEPVKFAELNREHAKAENLPFVFMLKWILRKIYPTENSLYFIRFKVIR</sequence>
<organism evidence="4 5">
    <name type="scientific">Shewanella pealeana (strain ATCC 700345 / ANG-SQ1)</name>
    <dbReference type="NCBI Taxonomy" id="398579"/>
    <lineage>
        <taxon>Bacteria</taxon>
        <taxon>Pseudomonadati</taxon>
        <taxon>Pseudomonadota</taxon>
        <taxon>Gammaproteobacteria</taxon>
        <taxon>Alteromonadales</taxon>
        <taxon>Shewanellaceae</taxon>
        <taxon>Shewanella</taxon>
    </lineage>
</organism>
<dbReference type="SUPFAM" id="SSF88697">
    <property type="entry name" value="PUA domain-like"/>
    <property type="match status" value="1"/>
</dbReference>
<dbReference type="NCBIfam" id="NF003443">
    <property type="entry name" value="PRK04980.1"/>
    <property type="match status" value="1"/>
</dbReference>
<accession>A8H340</accession>
<dbReference type="HOGENOM" id="CLU_152586_0_0_6"/>
<dbReference type="EC" id="3.5.1.135" evidence="2"/>
<dbReference type="PANTHER" id="PTHR38088:SF2">
    <property type="entry name" value="UCP029143 FAMILY PROTEIN"/>
    <property type="match status" value="1"/>
</dbReference>
<evidence type="ECO:0000256" key="1">
    <source>
        <dbReference type="ARBA" id="ARBA00022801"/>
    </source>
</evidence>
<dbReference type="Proteomes" id="UP000002608">
    <property type="component" value="Chromosome"/>
</dbReference>
<dbReference type="eggNOG" id="COG3097">
    <property type="taxonomic scope" value="Bacteria"/>
</dbReference>
<gene>
    <name evidence="4" type="ordered locus">Spea_1652</name>
</gene>
<evidence type="ECO:0000259" key="3">
    <source>
        <dbReference type="SMART" id="SM01022"/>
    </source>
</evidence>
<keyword evidence="1 2" id="KW-0378">Hydrolase</keyword>
<dbReference type="InterPro" id="IPR015947">
    <property type="entry name" value="PUA-like_sf"/>
</dbReference>
<dbReference type="PIRSF" id="PIRSF029143">
    <property type="entry name" value="UCP029143"/>
    <property type="match status" value="1"/>
</dbReference>
<dbReference type="CDD" id="cd06552">
    <property type="entry name" value="ASCH_yqfb_like"/>
    <property type="match status" value="1"/>
</dbReference>
<evidence type="ECO:0000313" key="4">
    <source>
        <dbReference type="EMBL" id="ABV86977.1"/>
    </source>
</evidence>
<feature type="domain" description="ASCH" evidence="3">
    <location>
        <begin position="4"/>
        <end position="103"/>
    </location>
</feature>
<evidence type="ECO:0000256" key="2">
    <source>
        <dbReference type="HAMAP-Rule" id="MF_00684"/>
    </source>
</evidence>
<comment type="catalytic activity">
    <reaction evidence="2">
        <text>N(4)-acetyl-2'-deoxycytidine + H2O = 2'-deoxycytidine + acetate + H(+)</text>
        <dbReference type="Rhea" id="RHEA:62936"/>
        <dbReference type="ChEBI" id="CHEBI:15377"/>
        <dbReference type="ChEBI" id="CHEBI:15378"/>
        <dbReference type="ChEBI" id="CHEBI:15698"/>
        <dbReference type="ChEBI" id="CHEBI:30089"/>
        <dbReference type="ChEBI" id="CHEBI:146133"/>
        <dbReference type="EC" id="3.5.1.135"/>
    </reaction>
</comment>
<evidence type="ECO:0000313" key="5">
    <source>
        <dbReference type="Proteomes" id="UP000002608"/>
    </source>
</evidence>
<dbReference type="InterPro" id="IPR008314">
    <property type="entry name" value="AC4CH"/>
</dbReference>
<dbReference type="KEGG" id="spl:Spea_1652"/>
<dbReference type="GO" id="GO:0016813">
    <property type="term" value="F:hydrolase activity, acting on carbon-nitrogen (but not peptide) bonds, in linear amidines"/>
    <property type="evidence" value="ECO:0007669"/>
    <property type="project" value="UniProtKB-UniRule"/>
</dbReference>
<dbReference type="GO" id="GO:0005829">
    <property type="term" value="C:cytosol"/>
    <property type="evidence" value="ECO:0007669"/>
    <property type="project" value="TreeGrafter"/>
</dbReference>
<keyword evidence="5" id="KW-1185">Reference proteome</keyword>
<proteinExistence type="inferred from homology"/>
<dbReference type="SMART" id="SM01022">
    <property type="entry name" value="ASCH"/>
    <property type="match status" value="1"/>
</dbReference>
<dbReference type="RefSeq" id="WP_012154897.1">
    <property type="nucleotide sequence ID" value="NC_009901.1"/>
</dbReference>
<dbReference type="Gene3D" id="2.30.130.30">
    <property type="entry name" value="Hypothetical protein"/>
    <property type="match status" value="1"/>
</dbReference>
<dbReference type="PANTHER" id="PTHR38088">
    <property type="entry name" value="UCP029143 FAMILY PROTEIN"/>
    <property type="match status" value="1"/>
</dbReference>
<comment type="function">
    <text evidence="2">Catalyzes the hydrolysis of N(4)-acetylcytidine (ac4C).</text>
</comment>
<dbReference type="AlphaFoldDB" id="A8H340"/>